<proteinExistence type="inferred from homology"/>
<dbReference type="eggNOG" id="COG0087">
    <property type="taxonomic scope" value="Bacteria"/>
</dbReference>
<dbReference type="SUPFAM" id="SSF50447">
    <property type="entry name" value="Translation proteins"/>
    <property type="match status" value="1"/>
</dbReference>
<dbReference type="KEGG" id="bne:DA69_07555"/>
<evidence type="ECO:0000313" key="11">
    <source>
        <dbReference type="EMBL" id="ANF54610.1"/>
    </source>
</evidence>
<keyword evidence="12" id="KW-1185">Reference proteome</keyword>
<dbReference type="HAMAP" id="MF_01325_B">
    <property type="entry name" value="Ribosomal_uL3_B"/>
    <property type="match status" value="1"/>
</dbReference>
<dbReference type="InterPro" id="IPR000597">
    <property type="entry name" value="Ribosomal_uL3"/>
</dbReference>
<dbReference type="InterPro" id="IPR019926">
    <property type="entry name" value="Ribosomal_uL3_CS"/>
</dbReference>
<evidence type="ECO:0000256" key="6">
    <source>
        <dbReference type="ARBA" id="ARBA00023274"/>
    </source>
</evidence>
<keyword evidence="5 8" id="KW-0689">Ribosomal protein</keyword>
<comment type="similarity">
    <text evidence="1 8 9">Belongs to the universal ribosomal protein uL3 family.</text>
</comment>
<evidence type="ECO:0000256" key="3">
    <source>
        <dbReference type="ARBA" id="ARBA00022730"/>
    </source>
</evidence>
<dbReference type="PROSITE" id="PS00474">
    <property type="entry name" value="RIBOSOMAL_L3"/>
    <property type="match status" value="1"/>
</dbReference>
<dbReference type="Proteomes" id="UP000077603">
    <property type="component" value="Chromosome"/>
</dbReference>
<evidence type="ECO:0000256" key="5">
    <source>
        <dbReference type="ARBA" id="ARBA00022980"/>
    </source>
</evidence>
<dbReference type="Gene3D" id="2.40.30.10">
    <property type="entry name" value="Translation factors"/>
    <property type="match status" value="1"/>
</dbReference>
<dbReference type="Gene3D" id="3.30.160.810">
    <property type="match status" value="1"/>
</dbReference>
<dbReference type="GO" id="GO:0022625">
    <property type="term" value="C:cytosolic large ribosomal subunit"/>
    <property type="evidence" value="ECO:0007669"/>
    <property type="project" value="TreeGrafter"/>
</dbReference>
<comment type="subunit">
    <text evidence="8 10">Part of the 50S ribosomal subunit. Forms a cluster with proteins L14 and L19.</text>
</comment>
<evidence type="ECO:0000256" key="8">
    <source>
        <dbReference type="HAMAP-Rule" id="MF_01325"/>
    </source>
</evidence>
<evidence type="ECO:0000256" key="10">
    <source>
        <dbReference type="RuleBase" id="RU003906"/>
    </source>
</evidence>
<gene>
    <name evidence="8" type="primary">rplC</name>
    <name evidence="11" type="ORF">DA69_07555</name>
</gene>
<dbReference type="PANTHER" id="PTHR11229">
    <property type="entry name" value="50S RIBOSOMAL PROTEIN L3"/>
    <property type="match status" value="1"/>
</dbReference>
<evidence type="ECO:0000256" key="1">
    <source>
        <dbReference type="ARBA" id="ARBA00006540"/>
    </source>
</evidence>
<comment type="function">
    <text evidence="8 10">One of the primary rRNA binding proteins, it binds directly near the 3'-end of the 23S rRNA, where it nucleates assembly of the 50S subunit.</text>
</comment>
<dbReference type="InterPro" id="IPR019927">
    <property type="entry name" value="Ribosomal_uL3_bac/org-type"/>
</dbReference>
<name>A0A172Y5X2_9CAUL</name>
<dbReference type="FunFam" id="2.40.30.10:FF:000004">
    <property type="entry name" value="50S ribosomal protein L3"/>
    <property type="match status" value="1"/>
</dbReference>
<sequence length="248" mass="25997">MRTGVIAKKLGMTRVFADDGAHVPVTVLQLDGCQVVGQRTKERDGYVALQLGAGVKKAKNTAKAQREVFAKAEVEPKAYVTEFRVGEDALLDVGAELSADHFLAGQKVDIQGHTIGKGFAGAMKRWNFGGLRASHGVSISHRSHGSTGQRQDPGRVFKGKKMAGHLGQEVVTTQNLTVVRVDAERGLIMIKGAVPGHDGAYVKVSDAIKKARPADAPFPGAVKSAAAQPASTPAEQAPAVEATEGGEA</sequence>
<dbReference type="InterPro" id="IPR009000">
    <property type="entry name" value="Transl_B-barrel_sf"/>
</dbReference>
<dbReference type="GO" id="GO:0003735">
    <property type="term" value="F:structural constituent of ribosome"/>
    <property type="evidence" value="ECO:0007669"/>
    <property type="project" value="UniProtKB-UniRule"/>
</dbReference>
<evidence type="ECO:0000313" key="12">
    <source>
        <dbReference type="Proteomes" id="UP000077603"/>
    </source>
</evidence>
<dbReference type="RefSeq" id="WP_025978157.1">
    <property type="nucleotide sequence ID" value="NZ_CP015614.1"/>
</dbReference>
<organism evidence="11 12">
    <name type="scientific">Brevundimonas naejangsanensis</name>
    <dbReference type="NCBI Taxonomy" id="588932"/>
    <lineage>
        <taxon>Bacteria</taxon>
        <taxon>Pseudomonadati</taxon>
        <taxon>Pseudomonadota</taxon>
        <taxon>Alphaproteobacteria</taxon>
        <taxon>Caulobacterales</taxon>
        <taxon>Caulobacteraceae</taxon>
        <taxon>Brevundimonas</taxon>
    </lineage>
</organism>
<dbReference type="GO" id="GO:0019843">
    <property type="term" value="F:rRNA binding"/>
    <property type="evidence" value="ECO:0007669"/>
    <property type="project" value="UniProtKB-UniRule"/>
</dbReference>
<dbReference type="NCBIfam" id="TIGR03625">
    <property type="entry name" value="L3_bact"/>
    <property type="match status" value="1"/>
</dbReference>
<evidence type="ECO:0000256" key="4">
    <source>
        <dbReference type="ARBA" id="ARBA00022884"/>
    </source>
</evidence>
<accession>A0A172Y5X2</accession>
<evidence type="ECO:0000256" key="9">
    <source>
        <dbReference type="RuleBase" id="RU003905"/>
    </source>
</evidence>
<keyword evidence="4 8" id="KW-0694">RNA-binding</keyword>
<protein>
    <recommendedName>
        <fullName evidence="7 8">Large ribosomal subunit protein uL3</fullName>
    </recommendedName>
</protein>
<evidence type="ECO:0000256" key="7">
    <source>
        <dbReference type="ARBA" id="ARBA00035243"/>
    </source>
</evidence>
<dbReference type="PANTHER" id="PTHR11229:SF16">
    <property type="entry name" value="LARGE RIBOSOMAL SUBUNIT PROTEIN UL3C"/>
    <property type="match status" value="1"/>
</dbReference>
<keyword evidence="6 8" id="KW-0687">Ribonucleoprotein</keyword>
<dbReference type="STRING" id="588932.DA69_07555"/>
<dbReference type="OrthoDB" id="9806135at2"/>
<comment type="PTM">
    <text evidence="8">Methylated by PrmB.</text>
</comment>
<feature type="modified residue" description="N5-methylglutamine" evidence="8">
    <location>
        <position position="151"/>
    </location>
</feature>
<keyword evidence="3 8" id="KW-0699">rRNA-binding</keyword>
<dbReference type="AlphaFoldDB" id="A0A172Y5X2"/>
<evidence type="ECO:0000256" key="2">
    <source>
        <dbReference type="ARBA" id="ARBA00022481"/>
    </source>
</evidence>
<reference evidence="11 12" key="1">
    <citation type="journal article" date="2014" name="Genome Announc.">
        <title>Genome Sequence of a Promising Hydrogen-Producing Facultative Anaerobic Bacterium, Brevundimonas naejangsanensis Strain B1.</title>
        <authorList>
            <person name="Su H."/>
            <person name="Zhang T."/>
            <person name="Bao M."/>
            <person name="Jiang Y."/>
            <person name="Wang Y."/>
            <person name="Tan T."/>
        </authorList>
    </citation>
    <scope>NUCLEOTIDE SEQUENCE [LARGE SCALE GENOMIC DNA]</scope>
    <source>
        <strain evidence="11 12">B1</strain>
    </source>
</reference>
<dbReference type="GO" id="GO:0006412">
    <property type="term" value="P:translation"/>
    <property type="evidence" value="ECO:0007669"/>
    <property type="project" value="UniProtKB-UniRule"/>
</dbReference>
<dbReference type="FunFam" id="3.30.160.810:FF:000001">
    <property type="entry name" value="50S ribosomal protein L3"/>
    <property type="match status" value="1"/>
</dbReference>
<dbReference type="EMBL" id="CP015614">
    <property type="protein sequence ID" value="ANF54610.1"/>
    <property type="molecule type" value="Genomic_DNA"/>
</dbReference>
<keyword evidence="2 8" id="KW-0488">Methylation</keyword>
<dbReference type="Pfam" id="PF00297">
    <property type="entry name" value="Ribosomal_L3"/>
    <property type="match status" value="1"/>
</dbReference>